<feature type="transmembrane region" description="Helical" evidence="5">
    <location>
        <begin position="60"/>
        <end position="88"/>
    </location>
</feature>
<dbReference type="EMBL" id="NCSJ02000042">
    <property type="protein sequence ID" value="RFU33079.1"/>
    <property type="molecule type" value="Genomic_DNA"/>
</dbReference>
<dbReference type="Pfam" id="PF07690">
    <property type="entry name" value="MFS_1"/>
    <property type="match status" value="1"/>
</dbReference>
<evidence type="ECO:0000313" key="8">
    <source>
        <dbReference type="Proteomes" id="UP000258309"/>
    </source>
</evidence>
<dbReference type="InterPro" id="IPR011701">
    <property type="entry name" value="MFS"/>
</dbReference>
<keyword evidence="2 5" id="KW-0812">Transmembrane</keyword>
<evidence type="ECO:0000259" key="6">
    <source>
        <dbReference type="PROSITE" id="PS50850"/>
    </source>
</evidence>
<dbReference type="STRING" id="5539.A0A3E2HI26"/>
<feature type="transmembrane region" description="Helical" evidence="5">
    <location>
        <begin position="324"/>
        <end position="346"/>
    </location>
</feature>
<comment type="subcellular location">
    <subcellularLocation>
        <location evidence="1">Membrane</location>
        <topology evidence="1">Multi-pass membrane protein</topology>
    </subcellularLocation>
</comment>
<evidence type="ECO:0000256" key="4">
    <source>
        <dbReference type="ARBA" id="ARBA00023136"/>
    </source>
</evidence>
<feature type="transmembrane region" description="Helical" evidence="5">
    <location>
        <begin position="367"/>
        <end position="385"/>
    </location>
</feature>
<dbReference type="OMA" id="NRYARRH"/>
<evidence type="ECO:0000256" key="5">
    <source>
        <dbReference type="SAM" id="Phobius"/>
    </source>
</evidence>
<feature type="non-terminal residue" evidence="7">
    <location>
        <position position="498"/>
    </location>
</feature>
<keyword evidence="4 5" id="KW-0472">Membrane</keyword>
<sequence length="498" mass="55441">MATFEIEKDLPSAVHVPDINESDKSDTATVLKLDQHGLPLVPQPSDHKDDPLNWSKWYKYYVLFLLCLLAFVVQFGAGMITPALVPIAKRYNVSVQKTSYIITSYILFTGVIPLLMTPFVNIYGRRPAYLVFTLIGIAGNIGSGYATTYAGQIACRCTVGVGSSVALAIGGATICDMFFQGERGYFIGIYALALTNGPHLGPIPGGYIALHYGYRWVFFVQAIMMSAVLVLFILTFPETLFSRTDFSTLEGRSYWRKMTFEGKVVNHQLRFSNFLDIFKMLKYWSIVLPCIYYMTANTYGSLLYTLTMTSIAAELYHFNTAQTGLLIGIPLTIGCLIGESCTGWLSDWLLNHYASRHDGYRKPEVRLYLAPLCLFLPAGLIIHGVCVENKAPWIALAIAMVVTSIGVQAGTTLTYSYCNDCYKPQAAEVSTIINLFRFVFAFTLGFYALPFGHSAGFAPAWGTLAAINFVLWLLLLLLIWRGEKIRWAQGTPNLHEDL</sequence>
<dbReference type="InterPro" id="IPR036259">
    <property type="entry name" value="MFS_trans_sf"/>
</dbReference>
<proteinExistence type="predicted"/>
<evidence type="ECO:0000256" key="3">
    <source>
        <dbReference type="ARBA" id="ARBA00022989"/>
    </source>
</evidence>
<dbReference type="Proteomes" id="UP000258309">
    <property type="component" value="Unassembled WGS sequence"/>
</dbReference>
<feature type="transmembrane region" description="Helical" evidence="5">
    <location>
        <begin position="159"/>
        <end position="179"/>
    </location>
</feature>
<dbReference type="PROSITE" id="PS50850">
    <property type="entry name" value="MFS"/>
    <property type="match status" value="1"/>
</dbReference>
<feature type="non-terminal residue" evidence="7">
    <location>
        <position position="1"/>
    </location>
</feature>
<evidence type="ECO:0000256" key="2">
    <source>
        <dbReference type="ARBA" id="ARBA00022692"/>
    </source>
</evidence>
<keyword evidence="3 5" id="KW-1133">Transmembrane helix</keyword>
<feature type="domain" description="Major facilitator superfamily (MFS) profile" evidence="6">
    <location>
        <begin position="62"/>
        <end position="483"/>
    </location>
</feature>
<dbReference type="PANTHER" id="PTHR23502">
    <property type="entry name" value="MAJOR FACILITATOR SUPERFAMILY"/>
    <property type="match status" value="1"/>
</dbReference>
<evidence type="ECO:0000313" key="7">
    <source>
        <dbReference type="EMBL" id="RFU33079.1"/>
    </source>
</evidence>
<feature type="transmembrane region" description="Helical" evidence="5">
    <location>
        <begin position="391"/>
        <end position="417"/>
    </location>
</feature>
<dbReference type="GO" id="GO:0005886">
    <property type="term" value="C:plasma membrane"/>
    <property type="evidence" value="ECO:0007669"/>
    <property type="project" value="TreeGrafter"/>
</dbReference>
<dbReference type="PANTHER" id="PTHR23502:SF181">
    <property type="entry name" value="MAJOR FACILITATOR SUPERFAMILY (MFS) PROFILE DOMAIN-CONTAINING PROTEIN"/>
    <property type="match status" value="1"/>
</dbReference>
<feature type="transmembrane region" description="Helical" evidence="5">
    <location>
        <begin position="128"/>
        <end position="147"/>
    </location>
</feature>
<feature type="transmembrane region" description="Helical" evidence="5">
    <location>
        <begin position="100"/>
        <end position="122"/>
    </location>
</feature>
<dbReference type="Gene3D" id="1.20.1250.20">
    <property type="entry name" value="MFS general substrate transporter like domains"/>
    <property type="match status" value="1"/>
</dbReference>
<dbReference type="InterPro" id="IPR020846">
    <property type="entry name" value="MFS_dom"/>
</dbReference>
<name>A0A3E2HI26_SCYLI</name>
<dbReference type="OrthoDB" id="2585655at2759"/>
<accession>A0A3E2HI26</accession>
<feature type="transmembrane region" description="Helical" evidence="5">
    <location>
        <begin position="461"/>
        <end position="480"/>
    </location>
</feature>
<evidence type="ECO:0000256" key="1">
    <source>
        <dbReference type="ARBA" id="ARBA00004141"/>
    </source>
</evidence>
<dbReference type="SUPFAM" id="SSF103473">
    <property type="entry name" value="MFS general substrate transporter"/>
    <property type="match status" value="1"/>
</dbReference>
<dbReference type="AlphaFoldDB" id="A0A3E2HI26"/>
<organism evidence="7 8">
    <name type="scientific">Scytalidium lignicola</name>
    <name type="common">Hyphomycete</name>
    <dbReference type="NCBI Taxonomy" id="5539"/>
    <lineage>
        <taxon>Eukaryota</taxon>
        <taxon>Fungi</taxon>
        <taxon>Dikarya</taxon>
        <taxon>Ascomycota</taxon>
        <taxon>Pezizomycotina</taxon>
        <taxon>Leotiomycetes</taxon>
        <taxon>Leotiomycetes incertae sedis</taxon>
        <taxon>Scytalidium</taxon>
    </lineage>
</organism>
<gene>
    <name evidence="7" type="ORF">B7463_g3283</name>
</gene>
<feature type="transmembrane region" description="Helical" evidence="5">
    <location>
        <begin position="283"/>
        <end position="304"/>
    </location>
</feature>
<feature type="transmembrane region" description="Helical" evidence="5">
    <location>
        <begin position="429"/>
        <end position="449"/>
    </location>
</feature>
<keyword evidence="8" id="KW-1185">Reference proteome</keyword>
<comment type="caution">
    <text evidence="7">The sequence shown here is derived from an EMBL/GenBank/DDBJ whole genome shotgun (WGS) entry which is preliminary data.</text>
</comment>
<dbReference type="GO" id="GO:0022857">
    <property type="term" value="F:transmembrane transporter activity"/>
    <property type="evidence" value="ECO:0007669"/>
    <property type="project" value="InterPro"/>
</dbReference>
<reference evidence="7 8" key="1">
    <citation type="submission" date="2018-05" db="EMBL/GenBank/DDBJ databases">
        <title>Draft genome sequence of Scytalidium lignicola DSM 105466, a ubiquitous saprotrophic fungus.</title>
        <authorList>
            <person name="Buettner E."/>
            <person name="Gebauer A.M."/>
            <person name="Hofrichter M."/>
            <person name="Liers C."/>
            <person name="Kellner H."/>
        </authorList>
    </citation>
    <scope>NUCLEOTIDE SEQUENCE [LARGE SCALE GENOMIC DNA]</scope>
    <source>
        <strain evidence="7 8">DSM 105466</strain>
    </source>
</reference>
<protein>
    <recommendedName>
        <fullName evidence="6">Major facilitator superfamily (MFS) profile domain-containing protein</fullName>
    </recommendedName>
</protein>
<feature type="transmembrane region" description="Helical" evidence="5">
    <location>
        <begin position="216"/>
        <end position="236"/>
    </location>
</feature>